<gene>
    <name evidence="1" type="ORF">OVN521_LOCUS51481</name>
    <name evidence="2" type="ORF">OVN521_LOCUS51523</name>
</gene>
<proteinExistence type="predicted"/>
<comment type="caution">
    <text evidence="1">The sequence shown here is derived from an EMBL/GenBank/DDBJ whole genome shotgun (WGS) entry which is preliminary data.</text>
</comment>
<reference evidence="1" key="1">
    <citation type="submission" date="2021-02" db="EMBL/GenBank/DDBJ databases">
        <authorList>
            <person name="Nowell W R."/>
        </authorList>
    </citation>
    <scope>NUCLEOTIDE SEQUENCE</scope>
</reference>
<keyword evidence="3" id="KW-1185">Reference proteome</keyword>
<evidence type="ECO:0000313" key="3">
    <source>
        <dbReference type="Proteomes" id="UP000663866"/>
    </source>
</evidence>
<evidence type="ECO:0000313" key="1">
    <source>
        <dbReference type="EMBL" id="CAF4790669.1"/>
    </source>
</evidence>
<dbReference type="AlphaFoldDB" id="A0A821NR70"/>
<organism evidence="1 3">
    <name type="scientific">Rotaria magnacalcarata</name>
    <dbReference type="NCBI Taxonomy" id="392030"/>
    <lineage>
        <taxon>Eukaryota</taxon>
        <taxon>Metazoa</taxon>
        <taxon>Spiralia</taxon>
        <taxon>Gnathifera</taxon>
        <taxon>Rotifera</taxon>
        <taxon>Eurotatoria</taxon>
        <taxon>Bdelloidea</taxon>
        <taxon>Philodinida</taxon>
        <taxon>Philodinidae</taxon>
        <taxon>Rotaria</taxon>
    </lineage>
</organism>
<name>A0A821NR70_9BILA</name>
<dbReference type="EMBL" id="CAJOBG010125363">
    <property type="protein sequence ID" value="CAF4792289.1"/>
    <property type="molecule type" value="Genomic_DNA"/>
</dbReference>
<feature type="non-terminal residue" evidence="1">
    <location>
        <position position="1"/>
    </location>
</feature>
<protein>
    <submittedName>
        <fullName evidence="1">Uncharacterized protein</fullName>
    </submittedName>
</protein>
<dbReference type="EMBL" id="CAJOBG010124680">
    <property type="protein sequence ID" value="CAF4790669.1"/>
    <property type="molecule type" value="Genomic_DNA"/>
</dbReference>
<accession>A0A821NR70</accession>
<dbReference type="Proteomes" id="UP000663866">
    <property type="component" value="Unassembled WGS sequence"/>
</dbReference>
<evidence type="ECO:0000313" key="2">
    <source>
        <dbReference type="EMBL" id="CAF4792289.1"/>
    </source>
</evidence>
<sequence>MNLHNDKELSDLLDLNAVKYRSRFPNSIMNASSSRHPLP</sequence>